<proteinExistence type="inferred from homology"/>
<comment type="similarity">
    <text evidence="2">Belongs to the bacterial solute-binding protein 2 family.</text>
</comment>
<dbReference type="RefSeq" id="WP_307320703.1">
    <property type="nucleotide sequence ID" value="NZ_JAUSUG010000001.1"/>
</dbReference>
<accession>A0ABT9ZNL9</accession>
<feature type="chain" id="PRO_5046942783" evidence="4">
    <location>
        <begin position="19"/>
        <end position="314"/>
    </location>
</feature>
<dbReference type="PANTHER" id="PTHR46847:SF1">
    <property type="entry name" value="D-ALLOSE-BINDING PERIPLASMIC PROTEIN-RELATED"/>
    <property type="match status" value="1"/>
</dbReference>
<comment type="subcellular location">
    <subcellularLocation>
        <location evidence="1">Cell envelope</location>
    </subcellularLocation>
</comment>
<dbReference type="SUPFAM" id="SSF53822">
    <property type="entry name" value="Periplasmic binding protein-like I"/>
    <property type="match status" value="1"/>
</dbReference>
<organism evidence="6 7">
    <name type="scientific">Evansella vedderi</name>
    <dbReference type="NCBI Taxonomy" id="38282"/>
    <lineage>
        <taxon>Bacteria</taxon>
        <taxon>Bacillati</taxon>
        <taxon>Bacillota</taxon>
        <taxon>Bacilli</taxon>
        <taxon>Bacillales</taxon>
        <taxon>Bacillaceae</taxon>
        <taxon>Evansella</taxon>
    </lineage>
</organism>
<reference evidence="6 7" key="1">
    <citation type="submission" date="2023-07" db="EMBL/GenBank/DDBJ databases">
        <title>Genomic Encyclopedia of Type Strains, Phase IV (KMG-IV): sequencing the most valuable type-strain genomes for metagenomic binning, comparative biology and taxonomic classification.</title>
        <authorList>
            <person name="Goeker M."/>
        </authorList>
    </citation>
    <scope>NUCLEOTIDE SEQUENCE [LARGE SCALE GENOMIC DNA]</scope>
    <source>
        <strain evidence="6 7">DSM 9768</strain>
    </source>
</reference>
<comment type="caution">
    <text evidence="6">The sequence shown here is derived from an EMBL/GenBank/DDBJ whole genome shotgun (WGS) entry which is preliminary data.</text>
</comment>
<keyword evidence="3 4" id="KW-0732">Signal</keyword>
<keyword evidence="7" id="KW-1185">Reference proteome</keyword>
<dbReference type="InterPro" id="IPR025997">
    <property type="entry name" value="SBP_2_dom"/>
</dbReference>
<evidence type="ECO:0000259" key="5">
    <source>
        <dbReference type="Pfam" id="PF13407"/>
    </source>
</evidence>
<dbReference type="PANTHER" id="PTHR46847">
    <property type="entry name" value="D-ALLOSE-BINDING PERIPLASMIC PROTEIN-RELATED"/>
    <property type="match status" value="1"/>
</dbReference>
<evidence type="ECO:0000256" key="4">
    <source>
        <dbReference type="SAM" id="SignalP"/>
    </source>
</evidence>
<name>A0ABT9ZNL9_9BACI</name>
<evidence type="ECO:0000313" key="7">
    <source>
        <dbReference type="Proteomes" id="UP001230005"/>
    </source>
</evidence>
<sequence>MKKYLAFLLVLMSTILFACGNQDSETNANQQEEGQKELVIGMAFQDMNNPYFITMKEAFEEAAESIGARSIVTDARHDVNKQTNDIADMVQQGIDILLVNPADSDGIETAVLAAKEAGVIVVAVDAQASGPIDSFVGSRNYDAGYLAGKKMAEDLGGSGKVAILDGIPVVPILERVEGFKDAVEEYPGIEIVDIQNGRQDRSVAMDVTENMLQANADLDAIFSVNDGGALGALGAIEATGRDVWLYSVDGHPEVIEAILDGGVFKATTAQFPRDQVRIGLGMALAKLWGAEVVPETVPIDVELQTIENAANFSW</sequence>
<evidence type="ECO:0000256" key="1">
    <source>
        <dbReference type="ARBA" id="ARBA00004196"/>
    </source>
</evidence>
<evidence type="ECO:0000256" key="3">
    <source>
        <dbReference type="ARBA" id="ARBA00022729"/>
    </source>
</evidence>
<dbReference type="Proteomes" id="UP001230005">
    <property type="component" value="Unassembled WGS sequence"/>
</dbReference>
<evidence type="ECO:0000313" key="6">
    <source>
        <dbReference type="EMBL" id="MDQ0252828.1"/>
    </source>
</evidence>
<feature type="domain" description="Periplasmic binding protein" evidence="5">
    <location>
        <begin position="40"/>
        <end position="288"/>
    </location>
</feature>
<dbReference type="Pfam" id="PF13407">
    <property type="entry name" value="Peripla_BP_4"/>
    <property type="match status" value="1"/>
</dbReference>
<dbReference type="CDD" id="cd06321">
    <property type="entry name" value="PBP1_ABC_sugar_binding-like"/>
    <property type="match status" value="1"/>
</dbReference>
<dbReference type="InterPro" id="IPR028082">
    <property type="entry name" value="Peripla_BP_I"/>
</dbReference>
<dbReference type="Gene3D" id="3.40.50.2300">
    <property type="match status" value="2"/>
</dbReference>
<feature type="signal peptide" evidence="4">
    <location>
        <begin position="1"/>
        <end position="18"/>
    </location>
</feature>
<dbReference type="EMBL" id="JAUSUG010000001">
    <property type="protein sequence ID" value="MDQ0252828.1"/>
    <property type="molecule type" value="Genomic_DNA"/>
</dbReference>
<evidence type="ECO:0000256" key="2">
    <source>
        <dbReference type="ARBA" id="ARBA00007639"/>
    </source>
</evidence>
<protein>
    <submittedName>
        <fullName evidence="6">Ribose transport system substrate-binding protein</fullName>
    </submittedName>
</protein>
<dbReference type="PROSITE" id="PS51257">
    <property type="entry name" value="PROKAR_LIPOPROTEIN"/>
    <property type="match status" value="1"/>
</dbReference>
<gene>
    <name evidence="6" type="ORF">J2S74_000200</name>
</gene>